<sequence length="124" mass="13609">MPLTLDKASQHVGFAAVLLDELQVVPHLFACLARKLARVHSVLLRVGAVHVGRDEAVETLIEPPRHTLKQLTKDAIVKLMHLSQCNTSFSVGVLVNDVIATRNPWTAFSDVKPSIQPFQAVLGR</sequence>
<reference evidence="1" key="1">
    <citation type="journal article" date="2015" name="Front. Microbiol.">
        <title>Combining genomic sequencing methods to explore viral diversity and reveal potential virus-host interactions.</title>
        <authorList>
            <person name="Chow C.E."/>
            <person name="Winget D.M."/>
            <person name="White R.A.III."/>
            <person name="Hallam S.J."/>
            <person name="Suttle C.A."/>
        </authorList>
    </citation>
    <scope>NUCLEOTIDE SEQUENCE</scope>
    <source>
        <strain evidence="1">Anoxic3_1</strain>
    </source>
</reference>
<reference evidence="1" key="2">
    <citation type="submission" date="2015-03" db="EMBL/GenBank/DDBJ databases">
        <authorList>
            <person name="Chow C.-E.T."/>
            <person name="Winget D.M."/>
            <person name="White R.A.III."/>
            <person name="Hallam S.J."/>
            <person name="Suttle C.A."/>
        </authorList>
    </citation>
    <scope>NUCLEOTIDE SEQUENCE</scope>
    <source>
        <strain evidence="1">Anoxic3_1</strain>
    </source>
</reference>
<organism evidence="1">
    <name type="scientific">uncultured marine virus</name>
    <dbReference type="NCBI Taxonomy" id="186617"/>
    <lineage>
        <taxon>Viruses</taxon>
        <taxon>environmental samples</taxon>
    </lineage>
</organism>
<proteinExistence type="predicted"/>
<evidence type="ECO:0000313" key="1">
    <source>
        <dbReference type="EMBL" id="AKH45876.1"/>
    </source>
</evidence>
<accession>A0A0F7L4E8</accession>
<dbReference type="EMBL" id="KR029577">
    <property type="protein sequence ID" value="AKH45876.1"/>
    <property type="molecule type" value="Genomic_DNA"/>
</dbReference>
<protein>
    <submittedName>
        <fullName evidence="1">Uncharacterized protein</fullName>
    </submittedName>
</protein>
<name>A0A0F7L4E8_9VIRU</name>